<accession>A0ACC3TU81</accession>
<protein>
    <submittedName>
        <fullName evidence="1">Uncharacterized protein</fullName>
    </submittedName>
</protein>
<evidence type="ECO:0000313" key="2">
    <source>
        <dbReference type="Proteomes" id="UP001489719"/>
    </source>
</evidence>
<feature type="non-terminal residue" evidence="1">
    <location>
        <position position="100"/>
    </location>
</feature>
<dbReference type="EMBL" id="MU970051">
    <property type="protein sequence ID" value="KAK9324336.1"/>
    <property type="molecule type" value="Genomic_DNA"/>
</dbReference>
<proteinExistence type="predicted"/>
<sequence>MADWTMHWLAFSGIGLCLTVAGQGSGPMPSDRQGDALKSLATSSKFPFASSVKSKRSGRTYLPAWGGPLWSTKVGNSAAYRIQNDGHSMNRVIMSGMLRV</sequence>
<comment type="caution">
    <text evidence="1">The sequence shown here is derived from an EMBL/GenBank/DDBJ whole genome shotgun (WGS) entry which is preliminary data.</text>
</comment>
<evidence type="ECO:0000313" key="1">
    <source>
        <dbReference type="EMBL" id="KAK9324336.1"/>
    </source>
</evidence>
<organism evidence="1 2">
    <name type="scientific">Lipomyces orientalis</name>
    <dbReference type="NCBI Taxonomy" id="1233043"/>
    <lineage>
        <taxon>Eukaryota</taxon>
        <taxon>Fungi</taxon>
        <taxon>Dikarya</taxon>
        <taxon>Ascomycota</taxon>
        <taxon>Saccharomycotina</taxon>
        <taxon>Lipomycetes</taxon>
        <taxon>Lipomycetales</taxon>
        <taxon>Lipomycetaceae</taxon>
        <taxon>Lipomyces</taxon>
    </lineage>
</organism>
<gene>
    <name evidence="1" type="ORF">V1517DRAFT_317814</name>
</gene>
<reference evidence="2" key="1">
    <citation type="journal article" date="2024" name="Front. Bioeng. Biotechnol.">
        <title>Genome-scale model development and genomic sequencing of the oleaginous clade Lipomyces.</title>
        <authorList>
            <person name="Czajka J.J."/>
            <person name="Han Y."/>
            <person name="Kim J."/>
            <person name="Mondo S.J."/>
            <person name="Hofstad B.A."/>
            <person name="Robles A."/>
            <person name="Haridas S."/>
            <person name="Riley R."/>
            <person name="LaButti K."/>
            <person name="Pangilinan J."/>
            <person name="Andreopoulos W."/>
            <person name="Lipzen A."/>
            <person name="Yan J."/>
            <person name="Wang M."/>
            <person name="Ng V."/>
            <person name="Grigoriev I.V."/>
            <person name="Spatafora J.W."/>
            <person name="Magnuson J.K."/>
            <person name="Baker S.E."/>
            <person name="Pomraning K.R."/>
        </authorList>
    </citation>
    <scope>NUCLEOTIDE SEQUENCE [LARGE SCALE GENOMIC DNA]</scope>
    <source>
        <strain evidence="2">CBS 10300</strain>
    </source>
</reference>
<name>A0ACC3TU81_9ASCO</name>
<keyword evidence="2" id="KW-1185">Reference proteome</keyword>
<dbReference type="Proteomes" id="UP001489719">
    <property type="component" value="Unassembled WGS sequence"/>
</dbReference>